<feature type="compositionally biased region" description="Polar residues" evidence="1">
    <location>
        <begin position="94"/>
        <end position="104"/>
    </location>
</feature>
<organism evidence="2">
    <name type="scientific">Lepeophtheirus salmonis</name>
    <name type="common">Salmon louse</name>
    <name type="synonym">Caligus salmonis</name>
    <dbReference type="NCBI Taxonomy" id="72036"/>
    <lineage>
        <taxon>Eukaryota</taxon>
        <taxon>Metazoa</taxon>
        <taxon>Ecdysozoa</taxon>
        <taxon>Arthropoda</taxon>
        <taxon>Crustacea</taxon>
        <taxon>Multicrustacea</taxon>
        <taxon>Hexanauplia</taxon>
        <taxon>Copepoda</taxon>
        <taxon>Siphonostomatoida</taxon>
        <taxon>Caligidae</taxon>
        <taxon>Lepeophtheirus</taxon>
    </lineage>
</organism>
<feature type="region of interest" description="Disordered" evidence="1">
    <location>
        <begin position="1"/>
        <end position="129"/>
    </location>
</feature>
<sequence>MTIIPRFAATHHHHGQSSHGIHHRMRHPGPIMMYQSHQPSRAELHQHSHHHHHHAPHPHHHHSTTLQQQQQQQQTHPSNYPPPPTSVHFHSHYPHQSNHNTPHNSLAHPPFSALHDPLPPPLPAPPILQKPPLKGKISLTLTHIMDMTNFHIIWFRKNSHVFN</sequence>
<feature type="compositionally biased region" description="Basic residues" evidence="1">
    <location>
        <begin position="47"/>
        <end position="63"/>
    </location>
</feature>
<protein>
    <submittedName>
        <fullName evidence="2">Uncharacterized protein</fullName>
    </submittedName>
</protein>
<name>A0A0K2SZ98_LEPSM</name>
<dbReference type="AlphaFoldDB" id="A0A0K2SZ98"/>
<feature type="compositionally biased region" description="Pro residues" evidence="1">
    <location>
        <begin position="117"/>
        <end position="129"/>
    </location>
</feature>
<evidence type="ECO:0000313" key="2">
    <source>
        <dbReference type="EMBL" id="CDW19114.1"/>
    </source>
</evidence>
<dbReference type="OrthoDB" id="10037267at2759"/>
<dbReference type="EMBL" id="HACA01001753">
    <property type="protein sequence ID" value="CDW19114.1"/>
    <property type="molecule type" value="Transcribed_RNA"/>
</dbReference>
<feature type="compositionally biased region" description="Low complexity" evidence="1">
    <location>
        <begin position="64"/>
        <end position="78"/>
    </location>
</feature>
<reference evidence="2" key="1">
    <citation type="submission" date="2014-05" db="EMBL/GenBank/DDBJ databases">
        <authorList>
            <person name="Chronopoulou M."/>
        </authorList>
    </citation>
    <scope>NUCLEOTIDE SEQUENCE</scope>
    <source>
        <tissue evidence="2">Whole organism</tissue>
    </source>
</reference>
<proteinExistence type="predicted"/>
<evidence type="ECO:0000256" key="1">
    <source>
        <dbReference type="SAM" id="MobiDB-lite"/>
    </source>
</evidence>
<accession>A0A0K2SZ98</accession>
<feature type="compositionally biased region" description="Basic residues" evidence="1">
    <location>
        <begin position="9"/>
        <end position="27"/>
    </location>
</feature>